<feature type="transmembrane region" description="Helical" evidence="10">
    <location>
        <begin position="49"/>
        <end position="68"/>
    </location>
</feature>
<evidence type="ECO:0000256" key="10">
    <source>
        <dbReference type="RuleBase" id="RU363032"/>
    </source>
</evidence>
<dbReference type="AlphaFoldDB" id="A0A6M4A2Z9"/>
<keyword evidence="4 10" id="KW-0813">Transport</keyword>
<evidence type="ECO:0000256" key="8">
    <source>
        <dbReference type="ARBA" id="ARBA00022989"/>
    </source>
</evidence>
<accession>A0A6M4A2Z9</accession>
<dbReference type="EMBL" id="CP051152">
    <property type="protein sequence ID" value="QJQ05564.1"/>
    <property type="molecule type" value="Genomic_DNA"/>
</dbReference>
<comment type="subcellular location">
    <subcellularLocation>
        <location evidence="11">Cell inner membrane</location>
        <topology evidence="11">Multi-pass membrane protein</topology>
    </subcellularLocation>
    <subcellularLocation>
        <location evidence="2 10">Cell membrane</location>
        <topology evidence="2 10">Multi-pass membrane protein</topology>
    </subcellularLocation>
</comment>
<comment type="similarity">
    <text evidence="3 11">Belongs to the binding-protein-dependent transport system permease family. CysTW subfamily.</text>
</comment>
<dbReference type="InterPro" id="IPR011867">
    <property type="entry name" value="ModB_ABC"/>
</dbReference>
<proteinExistence type="inferred from homology"/>
<evidence type="ECO:0000256" key="5">
    <source>
        <dbReference type="ARBA" id="ARBA00022475"/>
    </source>
</evidence>
<evidence type="ECO:0000256" key="7">
    <source>
        <dbReference type="ARBA" id="ARBA00022692"/>
    </source>
</evidence>
<dbReference type="Gene3D" id="1.10.3720.10">
    <property type="entry name" value="MetI-like"/>
    <property type="match status" value="1"/>
</dbReference>
<feature type="transmembrane region" description="Helical" evidence="10">
    <location>
        <begin position="194"/>
        <end position="216"/>
    </location>
</feature>
<evidence type="ECO:0000256" key="3">
    <source>
        <dbReference type="ARBA" id="ARBA00007069"/>
    </source>
</evidence>
<dbReference type="Proteomes" id="UP000274350">
    <property type="component" value="Chromosome"/>
</dbReference>
<keyword evidence="14" id="KW-1185">Reference proteome</keyword>
<dbReference type="CDD" id="cd06261">
    <property type="entry name" value="TM_PBP2"/>
    <property type="match status" value="1"/>
</dbReference>
<keyword evidence="7 10" id="KW-0812">Transmembrane</keyword>
<evidence type="ECO:0000256" key="6">
    <source>
        <dbReference type="ARBA" id="ARBA00022505"/>
    </source>
</evidence>
<feature type="transmembrane region" description="Helical" evidence="10">
    <location>
        <begin position="149"/>
        <end position="174"/>
    </location>
</feature>
<protein>
    <recommendedName>
        <fullName evidence="11">Molybdenum transport system permease</fullName>
    </recommendedName>
</protein>
<dbReference type="GO" id="GO:0005886">
    <property type="term" value="C:plasma membrane"/>
    <property type="evidence" value="ECO:0007669"/>
    <property type="project" value="UniProtKB-SubCell"/>
</dbReference>
<dbReference type="NCBIfam" id="TIGR02141">
    <property type="entry name" value="modB_ABC"/>
    <property type="match status" value="1"/>
</dbReference>
<evidence type="ECO:0000256" key="11">
    <source>
        <dbReference type="RuleBase" id="RU365097"/>
    </source>
</evidence>
<organism evidence="13 14">
    <name type="scientific">Undibacterium piscinae</name>
    <dbReference type="NCBI Taxonomy" id="2495591"/>
    <lineage>
        <taxon>Bacteria</taxon>
        <taxon>Pseudomonadati</taxon>
        <taxon>Pseudomonadota</taxon>
        <taxon>Betaproteobacteria</taxon>
        <taxon>Burkholderiales</taxon>
        <taxon>Oxalobacteraceae</taxon>
        <taxon>Undibacterium</taxon>
    </lineage>
</organism>
<sequence length="229" mass="25203">MSMFSYDWAPLLLTFELAAITTFILLLLGIPLAYWLAFSGNRFKPVFETAVSMPLVLPPSVLGFYLLLAFSPQQAFGLWLAQSFDIRLVFSFAGLVIGSVIFSLPFMVHPIQSGLQNIPLSLIEASRTLGKSDLHTLFRVLLPNIKSSLLAGIVLSFAHTIGEFGVVLMIGGNIPGVTKVASIAIYDEVESLNYAAAHFYAMVLFIVSFAVLLLVYTNNRRALLPFTRH</sequence>
<feature type="transmembrane region" description="Helical" evidence="10">
    <location>
        <begin position="88"/>
        <end position="108"/>
    </location>
</feature>
<feature type="domain" description="ABC transmembrane type-1" evidence="12">
    <location>
        <begin position="11"/>
        <end position="215"/>
    </location>
</feature>
<keyword evidence="6 11" id="KW-0500">Molybdenum</keyword>
<comment type="function">
    <text evidence="1 11">Part of the binding-protein-dependent transport system for molybdenum; probably responsible for the translocation of the substrate across the membrane.</text>
</comment>
<evidence type="ECO:0000256" key="2">
    <source>
        <dbReference type="ARBA" id="ARBA00004651"/>
    </source>
</evidence>
<reference evidence="13 14" key="1">
    <citation type="journal article" date="2019" name="Int. J. Syst. Evol. Microbiol.">
        <title>Undibacterium piscinae sp. nov., isolated from Korean shiner intestine.</title>
        <authorList>
            <person name="Lee S.Y."/>
            <person name="Kang W."/>
            <person name="Kim P.S."/>
            <person name="Kim H.S."/>
            <person name="Sung H."/>
            <person name="Shin N.R."/>
            <person name="Whon T.W."/>
            <person name="Yun J.H."/>
            <person name="Lee J.Y."/>
            <person name="Lee J.Y."/>
            <person name="Jung M.J."/>
            <person name="Jeong Y.S."/>
            <person name="Tak E.J."/>
            <person name="Han J.E."/>
            <person name="Hyun D.W."/>
            <person name="Kang M.S."/>
            <person name="Lee K.E."/>
            <person name="Lee B.H."/>
            <person name="Bae J.W."/>
        </authorList>
    </citation>
    <scope>NUCLEOTIDE SEQUENCE [LARGE SCALE GENOMIC DNA]</scope>
    <source>
        <strain evidence="13 14">S11R28</strain>
    </source>
</reference>
<keyword evidence="8 10" id="KW-1133">Transmembrane helix</keyword>
<dbReference type="InterPro" id="IPR000515">
    <property type="entry name" value="MetI-like"/>
</dbReference>
<evidence type="ECO:0000256" key="1">
    <source>
        <dbReference type="ARBA" id="ARBA00002949"/>
    </source>
</evidence>
<dbReference type="PANTHER" id="PTHR30183">
    <property type="entry name" value="MOLYBDENUM TRANSPORT SYSTEM PERMEASE PROTEIN MODB"/>
    <property type="match status" value="1"/>
</dbReference>
<gene>
    <name evidence="13" type="primary">modB</name>
    <name evidence="13" type="ORF">EJG51_006545</name>
</gene>
<dbReference type="GO" id="GO:0015098">
    <property type="term" value="F:molybdate ion transmembrane transporter activity"/>
    <property type="evidence" value="ECO:0007669"/>
    <property type="project" value="UniProtKB-UniRule"/>
</dbReference>
<evidence type="ECO:0000256" key="4">
    <source>
        <dbReference type="ARBA" id="ARBA00022448"/>
    </source>
</evidence>
<keyword evidence="9 10" id="KW-0472">Membrane</keyword>
<keyword evidence="5" id="KW-1003">Cell membrane</keyword>
<keyword evidence="11" id="KW-0997">Cell inner membrane</keyword>
<feature type="transmembrane region" description="Helical" evidence="10">
    <location>
        <begin position="12"/>
        <end position="37"/>
    </location>
</feature>
<evidence type="ECO:0000313" key="13">
    <source>
        <dbReference type="EMBL" id="QJQ05564.1"/>
    </source>
</evidence>
<dbReference type="SUPFAM" id="SSF161098">
    <property type="entry name" value="MetI-like"/>
    <property type="match status" value="1"/>
</dbReference>
<dbReference type="Pfam" id="PF00528">
    <property type="entry name" value="BPD_transp_1"/>
    <property type="match status" value="1"/>
</dbReference>
<dbReference type="OrthoDB" id="9795403at2"/>
<dbReference type="KEGG" id="upi:EJG51_006545"/>
<evidence type="ECO:0000256" key="9">
    <source>
        <dbReference type="ARBA" id="ARBA00023136"/>
    </source>
</evidence>
<evidence type="ECO:0000259" key="12">
    <source>
        <dbReference type="PROSITE" id="PS50928"/>
    </source>
</evidence>
<dbReference type="PANTHER" id="PTHR30183:SF8">
    <property type="entry name" value="MOLYBDENUM TRANSPORT SYSTEM PERMEASE"/>
    <property type="match status" value="1"/>
</dbReference>
<dbReference type="PROSITE" id="PS50928">
    <property type="entry name" value="ABC_TM1"/>
    <property type="match status" value="1"/>
</dbReference>
<dbReference type="InterPro" id="IPR035906">
    <property type="entry name" value="MetI-like_sf"/>
</dbReference>
<evidence type="ECO:0000313" key="14">
    <source>
        <dbReference type="Proteomes" id="UP000274350"/>
    </source>
</evidence>
<name>A0A6M4A2Z9_9BURK</name>